<dbReference type="InterPro" id="IPR036291">
    <property type="entry name" value="NAD(P)-bd_dom_sf"/>
</dbReference>
<dbReference type="RefSeq" id="WP_107140171.1">
    <property type="nucleotide sequence ID" value="NZ_CP028324.1"/>
</dbReference>
<dbReference type="PRINTS" id="PR00081">
    <property type="entry name" value="GDHRDH"/>
</dbReference>
<gene>
    <name evidence="4" type="ORF">C9I28_03140</name>
</gene>
<dbReference type="Pfam" id="PF00106">
    <property type="entry name" value="adh_short"/>
    <property type="match status" value="1"/>
</dbReference>
<dbReference type="InterPro" id="IPR002347">
    <property type="entry name" value="SDR_fam"/>
</dbReference>
<proteinExistence type="inferred from homology"/>
<accession>A0A2R4C5H2</accession>
<protein>
    <submittedName>
        <fullName evidence="4">Short chain dehydrogenase</fullName>
    </submittedName>
</protein>
<dbReference type="PANTHER" id="PTHR43391:SF26">
    <property type="entry name" value="BLL7251 PROTEIN"/>
    <property type="match status" value="1"/>
</dbReference>
<dbReference type="EMBL" id="CP028324">
    <property type="protein sequence ID" value="AVR94820.1"/>
    <property type="molecule type" value="Genomic_DNA"/>
</dbReference>
<dbReference type="CDD" id="cd05233">
    <property type="entry name" value="SDR_c"/>
    <property type="match status" value="1"/>
</dbReference>
<name>A0A2R4C5H2_9BURK</name>
<comment type="similarity">
    <text evidence="1 3">Belongs to the short-chain dehydrogenases/reductases (SDR) family.</text>
</comment>
<keyword evidence="5" id="KW-1185">Reference proteome</keyword>
<dbReference type="FunFam" id="3.40.50.720:FF:000084">
    <property type="entry name" value="Short-chain dehydrogenase reductase"/>
    <property type="match status" value="1"/>
</dbReference>
<dbReference type="Proteomes" id="UP000240505">
    <property type="component" value="Chromosome"/>
</dbReference>
<dbReference type="Gene3D" id="3.40.50.720">
    <property type="entry name" value="NAD(P)-binding Rossmann-like Domain"/>
    <property type="match status" value="1"/>
</dbReference>
<reference evidence="4 5" key="1">
    <citation type="submission" date="2018-03" db="EMBL/GenBank/DDBJ databases">
        <title>Massilia armeniaca sp. nov., isolated from desert soil.</title>
        <authorList>
            <person name="Huang H."/>
            <person name="Ren M."/>
        </authorList>
    </citation>
    <scope>NUCLEOTIDE SEQUENCE [LARGE SCALE GENOMIC DNA]</scope>
    <source>
        <strain evidence="4 5">ZMN-3</strain>
    </source>
</reference>
<organism evidence="4 5">
    <name type="scientific">Pseudoduganella armeniaca</name>
    <dbReference type="NCBI Taxonomy" id="2072590"/>
    <lineage>
        <taxon>Bacteria</taxon>
        <taxon>Pseudomonadati</taxon>
        <taxon>Pseudomonadota</taxon>
        <taxon>Betaproteobacteria</taxon>
        <taxon>Burkholderiales</taxon>
        <taxon>Oxalobacteraceae</taxon>
        <taxon>Telluria group</taxon>
        <taxon>Pseudoduganella</taxon>
    </lineage>
</organism>
<dbReference type="NCBIfam" id="NF004196">
    <property type="entry name" value="PRK05650.1"/>
    <property type="match status" value="1"/>
</dbReference>
<dbReference type="OrthoDB" id="4690547at2"/>
<evidence type="ECO:0000256" key="2">
    <source>
        <dbReference type="ARBA" id="ARBA00023002"/>
    </source>
</evidence>
<evidence type="ECO:0000256" key="1">
    <source>
        <dbReference type="ARBA" id="ARBA00006484"/>
    </source>
</evidence>
<dbReference type="KEGG" id="masz:C9I28_03140"/>
<dbReference type="PANTHER" id="PTHR43391">
    <property type="entry name" value="RETINOL DEHYDROGENASE-RELATED"/>
    <property type="match status" value="1"/>
</dbReference>
<evidence type="ECO:0000256" key="3">
    <source>
        <dbReference type="RuleBase" id="RU000363"/>
    </source>
</evidence>
<evidence type="ECO:0000313" key="5">
    <source>
        <dbReference type="Proteomes" id="UP000240505"/>
    </source>
</evidence>
<sequence>MSDRIFITGGASGLGREIALRWARTGARVCIGDLNDARGAQVEAEIRQAGGTGLYVHCDVTRSEDLQAVAQRLVGEWGGIDIVVNNAGVATAGTVNAEPIEQWQWILNINLLGVVRGCQAFAPLLRAQGRGHIVNIASMAGLVHPPGMGSYNASKAAVVAFSETLFLELANDNVGVTVVCPSFFQTNLAESLRTTDPKAAAGVAKLLSKGRITAAGVADSVFNAVQANQFLVLPHADDRKTHLMKRWLPLRTYLNKMRHLTRKSFPGGRTAAAAKEA</sequence>
<keyword evidence="2" id="KW-0560">Oxidoreductase</keyword>
<dbReference type="AlphaFoldDB" id="A0A2R4C5H2"/>
<dbReference type="GO" id="GO:0016491">
    <property type="term" value="F:oxidoreductase activity"/>
    <property type="evidence" value="ECO:0007669"/>
    <property type="project" value="UniProtKB-KW"/>
</dbReference>
<evidence type="ECO:0000313" key="4">
    <source>
        <dbReference type="EMBL" id="AVR94820.1"/>
    </source>
</evidence>
<dbReference type="PRINTS" id="PR00080">
    <property type="entry name" value="SDRFAMILY"/>
</dbReference>
<dbReference type="SUPFAM" id="SSF51735">
    <property type="entry name" value="NAD(P)-binding Rossmann-fold domains"/>
    <property type="match status" value="1"/>
</dbReference>